<dbReference type="EMBL" id="JH226131">
    <property type="protein sequence ID" value="EHY53477.1"/>
    <property type="molecule type" value="Genomic_DNA"/>
</dbReference>
<dbReference type="InParanoid" id="H6BT81"/>
<keyword evidence="3" id="KW-1185">Reference proteome</keyword>
<dbReference type="RefSeq" id="XP_009153938.1">
    <property type="nucleotide sequence ID" value="XM_009155690.1"/>
</dbReference>
<dbReference type="OrthoDB" id="190201at2759"/>
<dbReference type="Proteomes" id="UP000007304">
    <property type="component" value="Unassembled WGS sequence"/>
</dbReference>
<reference evidence="2" key="1">
    <citation type="submission" date="2011-07" db="EMBL/GenBank/DDBJ databases">
        <title>The Genome Sequence of Exophiala (Wangiella) dermatitidis NIH/UT8656.</title>
        <authorList>
            <consortium name="The Broad Institute Genome Sequencing Platform"/>
            <person name="Cuomo C."/>
            <person name="Wang Z."/>
            <person name="Hunicke-Smith S."/>
            <person name="Szanislo P.J."/>
            <person name="Earl A."/>
            <person name="Young S.K."/>
            <person name="Zeng Q."/>
            <person name="Gargeya S."/>
            <person name="Fitzgerald M."/>
            <person name="Haas B."/>
            <person name="Abouelleil A."/>
            <person name="Alvarado L."/>
            <person name="Arachchi H.M."/>
            <person name="Berlin A."/>
            <person name="Brown A."/>
            <person name="Chapman S.B."/>
            <person name="Chen Z."/>
            <person name="Dunbar C."/>
            <person name="Freedman E."/>
            <person name="Gearin G."/>
            <person name="Gellesch M."/>
            <person name="Goldberg J."/>
            <person name="Griggs A."/>
            <person name="Gujja S."/>
            <person name="Heiman D."/>
            <person name="Howarth C."/>
            <person name="Larson L."/>
            <person name="Lui A."/>
            <person name="MacDonald P.J.P."/>
            <person name="Montmayeur A."/>
            <person name="Murphy C."/>
            <person name="Neiman D."/>
            <person name="Pearson M."/>
            <person name="Priest M."/>
            <person name="Roberts A."/>
            <person name="Saif S."/>
            <person name="Shea T."/>
            <person name="Shenoy N."/>
            <person name="Sisk P."/>
            <person name="Stolte C."/>
            <person name="Sykes S."/>
            <person name="Wortman J."/>
            <person name="Nusbaum C."/>
            <person name="Birren B."/>
        </authorList>
    </citation>
    <scope>NUCLEOTIDE SEQUENCE</scope>
    <source>
        <strain evidence="2">NIH/UT8656</strain>
    </source>
</reference>
<sequence>MIPSVVRSRIPVLTSLRHSAKAVVFLAAPTRKKAFTFSCVDISKERESPSGFAATVPPSGASTPMLGPESLDSNICPRELSLKMLPQIENRSGVDWEVAATGGRLCMAARAQAEQGGDPSTLRSMQIDALRYMHMALPPDLTSLEVESLRASMGPQLIVPSGEARDGHGQPPPNALRQVIAQAVCWLFASLLLFLPLLMTLLNRVLQFERHHQVTERVITNSLDMTSSLGERGLELHNAFLRFKEGRVGSAFVDFGSWLVEGIAGGLSDGLDEVSRSRKRASLAL</sequence>
<protein>
    <submittedName>
        <fullName evidence="2">Uncharacterized protein</fullName>
    </submittedName>
</protein>
<evidence type="ECO:0000313" key="2">
    <source>
        <dbReference type="EMBL" id="EHY53477.1"/>
    </source>
</evidence>
<dbReference type="VEuPathDB" id="FungiDB:HMPREF1120_01669"/>
<name>H6BT81_EXODN</name>
<keyword evidence="1" id="KW-1133">Transmembrane helix</keyword>
<dbReference type="HOGENOM" id="CLU_071891_0_0_1"/>
<organism evidence="2 3">
    <name type="scientific">Exophiala dermatitidis (strain ATCC 34100 / CBS 525.76 / NIH/UT8656)</name>
    <name type="common">Black yeast</name>
    <name type="synonym">Wangiella dermatitidis</name>
    <dbReference type="NCBI Taxonomy" id="858893"/>
    <lineage>
        <taxon>Eukaryota</taxon>
        <taxon>Fungi</taxon>
        <taxon>Dikarya</taxon>
        <taxon>Ascomycota</taxon>
        <taxon>Pezizomycotina</taxon>
        <taxon>Eurotiomycetes</taxon>
        <taxon>Chaetothyriomycetidae</taxon>
        <taxon>Chaetothyriales</taxon>
        <taxon>Herpotrichiellaceae</taxon>
        <taxon>Exophiala</taxon>
    </lineage>
</organism>
<accession>H6BT81</accession>
<keyword evidence="1" id="KW-0812">Transmembrane</keyword>
<evidence type="ECO:0000256" key="1">
    <source>
        <dbReference type="SAM" id="Phobius"/>
    </source>
</evidence>
<dbReference type="GeneID" id="20306308"/>
<gene>
    <name evidence="2" type="ORF">HMPREF1120_01669</name>
</gene>
<proteinExistence type="predicted"/>
<dbReference type="AlphaFoldDB" id="H6BT81"/>
<evidence type="ECO:0000313" key="3">
    <source>
        <dbReference type="Proteomes" id="UP000007304"/>
    </source>
</evidence>
<keyword evidence="1" id="KW-0472">Membrane</keyword>
<feature type="transmembrane region" description="Helical" evidence="1">
    <location>
        <begin position="179"/>
        <end position="202"/>
    </location>
</feature>
<dbReference type="eggNOG" id="ENOG502S06P">
    <property type="taxonomic scope" value="Eukaryota"/>
</dbReference>
<dbReference type="STRING" id="858893.H6BT81"/>